<evidence type="ECO:0000313" key="3">
    <source>
        <dbReference type="Proteomes" id="UP000749010"/>
    </source>
</evidence>
<feature type="transmembrane region" description="Helical" evidence="1">
    <location>
        <begin position="193"/>
        <end position="213"/>
    </location>
</feature>
<evidence type="ECO:0000256" key="1">
    <source>
        <dbReference type="SAM" id="Phobius"/>
    </source>
</evidence>
<feature type="transmembrane region" description="Helical" evidence="1">
    <location>
        <begin position="225"/>
        <end position="244"/>
    </location>
</feature>
<protein>
    <submittedName>
        <fullName evidence="2">Uncharacterized protein</fullName>
    </submittedName>
</protein>
<feature type="transmembrane region" description="Helical" evidence="1">
    <location>
        <begin position="250"/>
        <end position="270"/>
    </location>
</feature>
<feature type="transmembrane region" description="Helical" evidence="1">
    <location>
        <begin position="52"/>
        <end position="70"/>
    </location>
</feature>
<feature type="transmembrane region" description="Helical" evidence="1">
    <location>
        <begin position="82"/>
        <end position="102"/>
    </location>
</feature>
<dbReference type="EMBL" id="SPMY01000005">
    <property type="protein sequence ID" value="NMQ26596.1"/>
    <property type="molecule type" value="Genomic_DNA"/>
</dbReference>
<keyword evidence="1" id="KW-0472">Membrane</keyword>
<keyword evidence="1" id="KW-0812">Transmembrane</keyword>
<feature type="transmembrane region" description="Helical" evidence="1">
    <location>
        <begin position="117"/>
        <end position="138"/>
    </location>
</feature>
<feature type="transmembrane region" description="Helical" evidence="1">
    <location>
        <begin position="159"/>
        <end position="181"/>
    </location>
</feature>
<keyword evidence="3" id="KW-1185">Reference proteome</keyword>
<proteinExistence type="predicted"/>
<evidence type="ECO:0000313" key="2">
    <source>
        <dbReference type="EMBL" id="NMQ26596.1"/>
    </source>
</evidence>
<dbReference type="RefSeq" id="WP_169065041.1">
    <property type="nucleotide sequence ID" value="NZ_SPMY01000005.1"/>
</dbReference>
<name>A0ABX1TQU1_9PROT</name>
<sequence length="281" mass="30408">MPTSPPAATPFTKAARLFMRAAFVFVTAAGVSLFLLSEQTSAYFAWTIKPPITASFLGCGYLAVATALGQGLRESDWRAVRVGIWVVATGLISILIATLLHLDKFHLHSPLWTARVWAWSWLVLYVALVPGLFAALWTQWRQAATRPPSGMALAAGLRLGQRLLGGMMVLMGAALFLAPGSAEQLWPWSLSPLTARMVGSFYLAIGVSLFAAAHENNCARIRVANFAYLVFALLQLLTALRYPVVDWRTVPGLLLAAVIFALLTIGSIGVRASRRVPTIST</sequence>
<comment type="caution">
    <text evidence="2">The sequence shown here is derived from an EMBL/GenBank/DDBJ whole genome shotgun (WGS) entry which is preliminary data.</text>
</comment>
<accession>A0ABX1TQU1</accession>
<keyword evidence="1" id="KW-1133">Transmembrane helix</keyword>
<organism evidence="2 3">
    <name type="scientific">Candidatus Accumulibacter phosphatis</name>
    <dbReference type="NCBI Taxonomy" id="327160"/>
    <lineage>
        <taxon>Bacteria</taxon>
        <taxon>Pseudomonadati</taxon>
        <taxon>Pseudomonadota</taxon>
        <taxon>Betaproteobacteria</taxon>
        <taxon>Candidatus Accumulibacter</taxon>
    </lineage>
</organism>
<reference evidence="2 3" key="1">
    <citation type="submission" date="2019-03" db="EMBL/GenBank/DDBJ databases">
        <title>Metabolic reconstructions from genomes of highly enriched 'Candidatus Accumulibacter' and 'Candidatus Competibacter' bioreactor populations.</title>
        <authorList>
            <person name="Annavajhala M.K."/>
            <person name="Welles L."/>
            <person name="Abbas B."/>
            <person name="Sorokin D."/>
            <person name="Park H."/>
            <person name="Van Loosdrecht M."/>
            <person name="Chandran K."/>
        </authorList>
    </citation>
    <scope>NUCLEOTIDE SEQUENCE [LARGE SCALE GENOMIC DNA]</scope>
    <source>
        <strain evidence="2 3">SBR_S</strain>
    </source>
</reference>
<dbReference type="Proteomes" id="UP000749010">
    <property type="component" value="Unassembled WGS sequence"/>
</dbReference>
<gene>
    <name evidence="2" type="ORF">E4Q23_01760</name>
</gene>